<name>A0ABV4I1F1_9ACTN</name>
<protein>
    <submittedName>
        <fullName evidence="2">Sugar ABC transporter substrate-binding protein</fullName>
    </submittedName>
</protein>
<dbReference type="Gene3D" id="3.40.190.10">
    <property type="entry name" value="Periplasmic binding protein-like II"/>
    <property type="match status" value="1"/>
</dbReference>
<keyword evidence="3" id="KW-1185">Reference proteome</keyword>
<dbReference type="EMBL" id="JBGGTQ010000002">
    <property type="protein sequence ID" value="MEZ0491533.1"/>
    <property type="molecule type" value="Genomic_DNA"/>
</dbReference>
<dbReference type="PANTHER" id="PTHR43649:SF12">
    <property type="entry name" value="DIACETYLCHITOBIOSE BINDING PROTEIN DASA"/>
    <property type="match status" value="1"/>
</dbReference>
<reference evidence="2 3" key="1">
    <citation type="submission" date="2024-07" db="EMBL/GenBank/DDBJ databases">
        <authorList>
            <person name="Thanompreechachai J."/>
            <person name="Duangmal K."/>
        </authorList>
    </citation>
    <scope>NUCLEOTIDE SEQUENCE [LARGE SCALE GENOMIC DNA]</scope>
    <source>
        <strain evidence="2 3">TBRC 1896</strain>
    </source>
</reference>
<comment type="caution">
    <text evidence="2">The sequence shown here is derived from an EMBL/GenBank/DDBJ whole genome shotgun (WGS) entry which is preliminary data.</text>
</comment>
<dbReference type="Proteomes" id="UP001566476">
    <property type="component" value="Unassembled WGS sequence"/>
</dbReference>
<feature type="signal peptide" evidence="1">
    <location>
        <begin position="1"/>
        <end position="35"/>
    </location>
</feature>
<evidence type="ECO:0000313" key="2">
    <source>
        <dbReference type="EMBL" id="MEZ0491533.1"/>
    </source>
</evidence>
<feature type="chain" id="PRO_5047498390" evidence="1">
    <location>
        <begin position="36"/>
        <end position="440"/>
    </location>
</feature>
<dbReference type="CDD" id="cd13585">
    <property type="entry name" value="PBP2_TMBP_like"/>
    <property type="match status" value="1"/>
</dbReference>
<dbReference type="SUPFAM" id="SSF53850">
    <property type="entry name" value="Periplasmic binding protein-like II"/>
    <property type="match status" value="1"/>
</dbReference>
<gene>
    <name evidence="2" type="ORF">AB2L28_04710</name>
</gene>
<dbReference type="InterPro" id="IPR050490">
    <property type="entry name" value="Bact_solute-bd_prot1"/>
</dbReference>
<dbReference type="PROSITE" id="PS51257">
    <property type="entry name" value="PROKAR_LIPOPROTEIN"/>
    <property type="match status" value="1"/>
</dbReference>
<dbReference type="Pfam" id="PF01547">
    <property type="entry name" value="SBP_bac_1"/>
    <property type="match status" value="1"/>
</dbReference>
<sequence>MRGTKRGPLRGTLAAVAAATLVVGLAACGSGSGGAGGGDQTASISGPSGSDDGADLTLWTRAPLELQAKALVEAYNASHENHVELTVVPNDDYVTKVGAAAGSGGLPDLFAADIVYTPNWTSQGLFKDITSNIDQLPSAGSINEGHLKAGTYEGKEYVLPFVEDLSVMMWNKELYREAGLDPDKGPTTLAEFKEQAEAVQKLGKPDTYGTYFGGNCGGCTVFTWFPMIWASGQDVLNDDGTQSLLNSDTAKQVYSTWHDLQAAGAIAPGSRDETGATWTGAFQKGQIGVMPYPATLLSTVSKTVDVGVAPIPGVEGGGSTFVGGDGIGISKDSEKADQAWNFLSWLMSDDAQVGVLAANGTTPSRTDLAQNKYTADDPRQATINEIAGAADSKTPFAPNFQTAFNATGSPWITLVRDQVYSDDPGDLDAQNEAITAALAD</sequence>
<dbReference type="RefSeq" id="WP_370717574.1">
    <property type="nucleotide sequence ID" value="NZ_JBGGTQ010000002.1"/>
</dbReference>
<dbReference type="InterPro" id="IPR006059">
    <property type="entry name" value="SBP"/>
</dbReference>
<organism evidence="2 3">
    <name type="scientific">Kineococcus mangrovi</name>
    <dbReference type="NCBI Taxonomy" id="1660183"/>
    <lineage>
        <taxon>Bacteria</taxon>
        <taxon>Bacillati</taxon>
        <taxon>Actinomycetota</taxon>
        <taxon>Actinomycetes</taxon>
        <taxon>Kineosporiales</taxon>
        <taxon>Kineosporiaceae</taxon>
        <taxon>Kineococcus</taxon>
    </lineage>
</organism>
<proteinExistence type="predicted"/>
<keyword evidence="1" id="KW-0732">Signal</keyword>
<evidence type="ECO:0000256" key="1">
    <source>
        <dbReference type="SAM" id="SignalP"/>
    </source>
</evidence>
<evidence type="ECO:0000313" key="3">
    <source>
        <dbReference type="Proteomes" id="UP001566476"/>
    </source>
</evidence>
<accession>A0ABV4I1F1</accession>
<dbReference type="PANTHER" id="PTHR43649">
    <property type="entry name" value="ARABINOSE-BINDING PROTEIN-RELATED"/>
    <property type="match status" value="1"/>
</dbReference>